<protein>
    <submittedName>
        <fullName evidence="3">Putative iron-regulated protein</fullName>
    </submittedName>
</protein>
<evidence type="ECO:0000313" key="4">
    <source>
        <dbReference type="Proteomes" id="UP000248916"/>
    </source>
</evidence>
<feature type="signal peptide" evidence="1">
    <location>
        <begin position="1"/>
        <end position="20"/>
    </location>
</feature>
<keyword evidence="1" id="KW-0732">Signal</keyword>
<sequence>MRRSTALLLGAILTATSSHAEELAADAVPLDADIVVMGEYHDVPAHHVNQADWVRRMGARAIVFEMLVPGQGDAAEAERLAPAEILGAALDWEARGWPDFAIYDPIFKASGEAELFGAEVSREALGEAVAEGAAAVFPGDAALFGLDEALPEDVRAEREAEQDEAHCGLLPEEMLPGMVEAQRLRDATLAAQALAALDATGGPIAVVTGNGHARRDRGVPAMLALARPDLRVLALGQLTAPDPDAPFDAWVVTADDASGRGDPCDALR</sequence>
<evidence type="ECO:0000256" key="1">
    <source>
        <dbReference type="SAM" id="SignalP"/>
    </source>
</evidence>
<evidence type="ECO:0000313" key="3">
    <source>
        <dbReference type="EMBL" id="PZX18403.1"/>
    </source>
</evidence>
<feature type="chain" id="PRO_5016109154" evidence="1">
    <location>
        <begin position="21"/>
        <end position="268"/>
    </location>
</feature>
<evidence type="ECO:0000259" key="2">
    <source>
        <dbReference type="Pfam" id="PF04187"/>
    </source>
</evidence>
<dbReference type="Proteomes" id="UP000248916">
    <property type="component" value="Unassembled WGS sequence"/>
</dbReference>
<keyword evidence="4" id="KW-1185">Reference proteome</keyword>
<comment type="caution">
    <text evidence="3">The sequence shown here is derived from an EMBL/GenBank/DDBJ whole genome shotgun (WGS) entry which is preliminary data.</text>
</comment>
<proteinExistence type="predicted"/>
<dbReference type="InterPro" id="IPR007314">
    <property type="entry name" value="Cofac_haem-bd_dom"/>
</dbReference>
<dbReference type="Gene3D" id="3.40.50.11550">
    <property type="match status" value="2"/>
</dbReference>
<dbReference type="AlphaFoldDB" id="A0A2W7NFX9"/>
<gene>
    <name evidence="3" type="ORF">LX81_01033</name>
</gene>
<accession>A0A2W7NFX9</accession>
<feature type="domain" description="Haem-binding uptake Tiki superfamily ChaN" evidence="2">
    <location>
        <begin position="31"/>
        <end position="223"/>
    </location>
</feature>
<dbReference type="EMBL" id="QKZL01000003">
    <property type="protein sequence ID" value="PZX18403.1"/>
    <property type="molecule type" value="Genomic_DNA"/>
</dbReference>
<organism evidence="3 4">
    <name type="scientific">Palleronia aestuarii</name>
    <dbReference type="NCBI Taxonomy" id="568105"/>
    <lineage>
        <taxon>Bacteria</taxon>
        <taxon>Pseudomonadati</taxon>
        <taxon>Pseudomonadota</taxon>
        <taxon>Alphaproteobacteria</taxon>
        <taxon>Rhodobacterales</taxon>
        <taxon>Roseobacteraceae</taxon>
        <taxon>Palleronia</taxon>
    </lineage>
</organism>
<name>A0A2W7NFX9_9RHOB</name>
<dbReference type="Pfam" id="PF04187">
    <property type="entry name" value="Cofac_haem_bdg"/>
    <property type="match status" value="1"/>
</dbReference>
<reference evidence="3 4" key="1">
    <citation type="submission" date="2018-06" db="EMBL/GenBank/DDBJ databases">
        <title>Genomic Encyclopedia of Archaeal and Bacterial Type Strains, Phase II (KMG-II): from individual species to whole genera.</title>
        <authorList>
            <person name="Goeker M."/>
        </authorList>
    </citation>
    <scope>NUCLEOTIDE SEQUENCE [LARGE SCALE GENOMIC DNA]</scope>
    <source>
        <strain evidence="3 4">DSM 22009</strain>
    </source>
</reference>
<dbReference type="RefSeq" id="WP_234822494.1">
    <property type="nucleotide sequence ID" value="NZ_QKZL01000003.1"/>
</dbReference>
<dbReference type="SUPFAM" id="SSF159501">
    <property type="entry name" value="EreA/ChaN-like"/>
    <property type="match status" value="1"/>
</dbReference>
<dbReference type="CDD" id="cd14727">
    <property type="entry name" value="ChanN-like"/>
    <property type="match status" value="1"/>
</dbReference>